<protein>
    <submittedName>
        <fullName evidence="1">Helix-hairpin-helix motif-containing protein</fullName>
    </submittedName>
</protein>
<proteinExistence type="predicted"/>
<gene>
    <name evidence="1" type="ORF">SAMN04488511_101335</name>
</gene>
<dbReference type="STRING" id="332999.SAMN04488511_101335"/>
<dbReference type="AlphaFoldDB" id="A0A1I0SHI4"/>
<evidence type="ECO:0000313" key="1">
    <source>
        <dbReference type="EMBL" id="SFA38975.1"/>
    </source>
</evidence>
<reference evidence="2" key="1">
    <citation type="submission" date="2016-10" db="EMBL/GenBank/DDBJ databases">
        <authorList>
            <person name="Varghese N."/>
            <person name="Submissions S."/>
        </authorList>
    </citation>
    <scope>NUCLEOTIDE SEQUENCE [LARGE SCALE GENOMIC DNA]</scope>
    <source>
        <strain evidence="2">DSM 18130</strain>
    </source>
</reference>
<organism evidence="1 2">
    <name type="scientific">Pedobacter suwonensis</name>
    <dbReference type="NCBI Taxonomy" id="332999"/>
    <lineage>
        <taxon>Bacteria</taxon>
        <taxon>Pseudomonadati</taxon>
        <taxon>Bacteroidota</taxon>
        <taxon>Sphingobacteriia</taxon>
        <taxon>Sphingobacteriales</taxon>
        <taxon>Sphingobacteriaceae</taxon>
        <taxon>Pedobacter</taxon>
    </lineage>
</organism>
<dbReference type="InterPro" id="IPR010994">
    <property type="entry name" value="RuvA_2-like"/>
</dbReference>
<name>A0A1I0SHI4_9SPHI</name>
<dbReference type="SUPFAM" id="SSF47781">
    <property type="entry name" value="RuvA domain 2-like"/>
    <property type="match status" value="1"/>
</dbReference>
<sequence length="743" mass="85066">MKILCVVLLAFLSYSLFPKKHFGIGSPVLTGNLLRLTSLLRNTLILILHLIRSWFTALYHRLLIVSSCAFRFLTAALIMIGFMANAQTNTQEEDIRDILESVAENLPDDYDMTELVDVLERYRKHPINLNKTSVDELNTLVFLSPLQIANFFTHIKENGPLADVLELQSIPGFDVKTVQTLLPFITLTDMTDYQHLGFKNLIHAGENDIMMRLARTLQKQKGYTDLPGNRYLGSPEKFQMRYRYQYSSILSAAFTLDKDAGEKFIGKPFDFYSGNIALFKLGKLKKLVIGDYTQQFGQGLTLWSGFSFGKGPDVTSVAKKDLGLRPYNSTNEYSFFRGVAATLNLFKNVDVTPFISFRKLDASQKLDADGNLVQSTINQTGLHRTPTELKNKGVLAQTVFGTTIQYAKNDLAIGAIAYHTHFKSGFITQTAAYDRYSFTGKSLTNLGLFYNYTYKNMYLYGEGAKGLGGGFAYINGVLVSLSSTVSAALTYCNYAKDYHSFFNQAVSESSEAVNERGLYAGLNINPNKRWAFSFYGDLFRFPWLKYRVDEPSKGYEVLAQAIYMPSKAFKILVRYKSEKKQQNTDLNVPVKFLDDVKRDGYRTETNWQLNKNWQFQNRVEISQYKKGSAKREFGYLIYQDVDYSPMFARLSGNVRFAYFNTPSYNSRIYAYEDDVLYSFAFGMYNGKGFRTYLNLRYNVIKKLNVWFRYGLFIYQDVKTVGTYLDEIKGNKKSEVKIQVRYQF</sequence>
<dbReference type="EMBL" id="FOJM01000001">
    <property type="protein sequence ID" value="SFA38975.1"/>
    <property type="molecule type" value="Genomic_DNA"/>
</dbReference>
<keyword evidence="2" id="KW-1185">Reference proteome</keyword>
<accession>A0A1I0SHI4</accession>
<dbReference type="Proteomes" id="UP000198836">
    <property type="component" value="Unassembled WGS sequence"/>
</dbReference>
<evidence type="ECO:0000313" key="2">
    <source>
        <dbReference type="Proteomes" id="UP000198836"/>
    </source>
</evidence>